<proteinExistence type="predicted"/>
<dbReference type="EMBL" id="BAAAEW010000014">
    <property type="protein sequence ID" value="GAA0751738.1"/>
    <property type="molecule type" value="Genomic_DNA"/>
</dbReference>
<gene>
    <name evidence="1" type="ORF">GCM10009107_24810</name>
</gene>
<reference evidence="2" key="1">
    <citation type="journal article" date="2019" name="Int. J. Syst. Evol. Microbiol.">
        <title>The Global Catalogue of Microorganisms (GCM) 10K type strain sequencing project: providing services to taxonomists for standard genome sequencing and annotation.</title>
        <authorList>
            <consortium name="The Broad Institute Genomics Platform"/>
            <consortium name="The Broad Institute Genome Sequencing Center for Infectious Disease"/>
            <person name="Wu L."/>
            <person name="Ma J."/>
        </authorList>
    </citation>
    <scope>NUCLEOTIDE SEQUENCE [LARGE SCALE GENOMIC DNA]</scope>
    <source>
        <strain evidence="2">JCM 15503</strain>
    </source>
</reference>
<dbReference type="Proteomes" id="UP001500279">
    <property type="component" value="Unassembled WGS sequence"/>
</dbReference>
<evidence type="ECO:0000313" key="2">
    <source>
        <dbReference type="Proteomes" id="UP001500279"/>
    </source>
</evidence>
<comment type="caution">
    <text evidence="1">The sequence shown here is derived from an EMBL/GenBank/DDBJ whole genome shotgun (WGS) entry which is preliminary data.</text>
</comment>
<name>A0ABP3VD69_9BURK</name>
<keyword evidence="2" id="KW-1185">Reference proteome</keyword>
<evidence type="ECO:0000313" key="1">
    <source>
        <dbReference type="EMBL" id="GAA0751738.1"/>
    </source>
</evidence>
<protein>
    <submittedName>
        <fullName evidence="1">Uncharacterized protein</fullName>
    </submittedName>
</protein>
<organism evidence="1 2">
    <name type="scientific">Ideonella azotifigens</name>
    <dbReference type="NCBI Taxonomy" id="513160"/>
    <lineage>
        <taxon>Bacteria</taxon>
        <taxon>Pseudomonadati</taxon>
        <taxon>Pseudomonadota</taxon>
        <taxon>Betaproteobacteria</taxon>
        <taxon>Burkholderiales</taxon>
        <taxon>Sphaerotilaceae</taxon>
        <taxon>Ideonella</taxon>
    </lineage>
</organism>
<sequence length="100" mass="10150">MPASRAISRRLSVETLRCGPSSFNAARMMSSREMCALRPGPWGSTGAGSAAASAGSAAGAGGVGGKVEARALFMGIRVTSDDTGLPRAVRKAALRQLTLN</sequence>
<accession>A0ABP3VD69</accession>